<dbReference type="PANTHER" id="PTHR47642">
    <property type="entry name" value="ATP-DEPENDENT DNA HELICASE"/>
    <property type="match status" value="1"/>
</dbReference>
<keyword evidence="8 12" id="KW-0233">DNA recombination</keyword>
<dbReference type="Pfam" id="PF05970">
    <property type="entry name" value="PIF1"/>
    <property type="match status" value="1"/>
</dbReference>
<name>A0A177WPW8_BATDL</name>
<dbReference type="Pfam" id="PF21530">
    <property type="entry name" value="Pif1_2B_dom"/>
    <property type="match status" value="1"/>
</dbReference>
<comment type="similarity">
    <text evidence="12">Belongs to the helicase family. PIF1 subfamily.</text>
</comment>
<dbReference type="GO" id="GO:0000723">
    <property type="term" value="P:telomere maintenance"/>
    <property type="evidence" value="ECO:0007669"/>
    <property type="project" value="InterPro"/>
</dbReference>
<dbReference type="InterPro" id="IPR010285">
    <property type="entry name" value="DNA_helicase_pif1-like_DEAD"/>
</dbReference>
<comment type="catalytic activity">
    <reaction evidence="12">
        <text>ATP + H2O = ADP + phosphate + H(+)</text>
        <dbReference type="Rhea" id="RHEA:13065"/>
        <dbReference type="ChEBI" id="CHEBI:15377"/>
        <dbReference type="ChEBI" id="CHEBI:15378"/>
        <dbReference type="ChEBI" id="CHEBI:30616"/>
        <dbReference type="ChEBI" id="CHEBI:43474"/>
        <dbReference type="ChEBI" id="CHEBI:456216"/>
        <dbReference type="EC" id="5.6.2.3"/>
    </reaction>
</comment>
<evidence type="ECO:0000256" key="1">
    <source>
        <dbReference type="ARBA" id="ARBA00022741"/>
    </source>
</evidence>
<dbReference type="GO" id="GO:0006281">
    <property type="term" value="P:DNA repair"/>
    <property type="evidence" value="ECO:0007669"/>
    <property type="project" value="UniProtKB-UniRule"/>
</dbReference>
<evidence type="ECO:0000256" key="3">
    <source>
        <dbReference type="ARBA" id="ARBA00022801"/>
    </source>
</evidence>
<keyword evidence="5 12" id="KW-0067">ATP-binding</keyword>
<evidence type="ECO:0000259" key="14">
    <source>
        <dbReference type="SMART" id="SM00382"/>
    </source>
</evidence>
<dbReference type="GO" id="GO:0005634">
    <property type="term" value="C:nucleus"/>
    <property type="evidence" value="ECO:0007669"/>
    <property type="project" value="UniProtKB-SubCell"/>
</dbReference>
<feature type="domain" description="AAA+ ATPase" evidence="14">
    <location>
        <begin position="177"/>
        <end position="474"/>
    </location>
</feature>
<dbReference type="VEuPathDB" id="FungiDB:BDEG_25010"/>
<sequence length="591" mass="65104">MKASSSSHKPSFPESYSRLEAFVQPFEESNFPKQPSQLSATDSSVVMLQHSLPSIGRGIKRAATSTALGPARRHAPVAPLFAPSAIQQSSQVRSTSWDMPAPVHTAPRQINPLISNRAGIQTSKYLSVAYSQKTKANRKTKAATAQTSTSSIETSKQDQFDSLTPEQQKVKDLAIKHGQSLFFTGNAGTGKSFLMKAIINDLFKKYSALKQVAVTASTGISACNIGGCTLHSFAGIGLGNGTKEALFMSAKKNINTRRRWTAVKVLIIDEISMVDGPLFDKIEYIARRFKNNNLPFGGIQLIVSGDFMQLPPVSSNPIFAFEAETWGASVPYTVMLNHVFRQKDPVFVSILNEIRTNTMSKSTIEMLHSLSRTLEYTDGIEPTFIFSTRAEVKRVNDQKLASLNTEEVIFKASFDTKDPAMIKRLLNMTLAQEVVHLKVGAQVMLIKNLTESLVNGSTGIIESFDPVTGFPLVKFETKDKLKSTIMVSSEAWKLEGPDGEVLGCMYQIPLLLSYAMSIHKSQGQTLPRVRVDMSRIFEAGQAYVALSRATSLEGLQVLNFDPKQVMNHEKVLRFQQAIDQLYKAATKNSND</sequence>
<evidence type="ECO:0000256" key="13">
    <source>
        <dbReference type="SAM" id="MobiDB-lite"/>
    </source>
</evidence>
<dbReference type="InterPro" id="IPR003593">
    <property type="entry name" value="AAA+_ATPase"/>
</dbReference>
<evidence type="ECO:0000256" key="12">
    <source>
        <dbReference type="HAMAP-Rule" id="MF_03176"/>
    </source>
</evidence>
<evidence type="ECO:0000313" key="16">
    <source>
        <dbReference type="Proteomes" id="UP000077115"/>
    </source>
</evidence>
<dbReference type="GO" id="GO:0006310">
    <property type="term" value="P:DNA recombination"/>
    <property type="evidence" value="ECO:0007669"/>
    <property type="project" value="UniProtKB-UniRule"/>
</dbReference>
<evidence type="ECO:0000256" key="7">
    <source>
        <dbReference type="ARBA" id="ARBA00023128"/>
    </source>
</evidence>
<dbReference type="SUPFAM" id="SSF52540">
    <property type="entry name" value="P-loop containing nucleoside triphosphate hydrolases"/>
    <property type="match status" value="2"/>
</dbReference>
<feature type="region of interest" description="Disordered" evidence="13">
    <location>
        <begin position="137"/>
        <end position="161"/>
    </location>
</feature>
<evidence type="ECO:0000256" key="6">
    <source>
        <dbReference type="ARBA" id="ARBA00023125"/>
    </source>
</evidence>
<evidence type="ECO:0000256" key="10">
    <source>
        <dbReference type="ARBA" id="ARBA00023235"/>
    </source>
</evidence>
<accession>A0A177WPW8</accession>
<dbReference type="AlphaFoldDB" id="A0A177WPW8"/>
<dbReference type="InterPro" id="IPR051055">
    <property type="entry name" value="PIF1_helicase"/>
</dbReference>
<dbReference type="InterPro" id="IPR048293">
    <property type="entry name" value="PIF1_RRM3_pfh1"/>
</dbReference>
<dbReference type="GO" id="GO:0016887">
    <property type="term" value="F:ATP hydrolysis activity"/>
    <property type="evidence" value="ECO:0007669"/>
    <property type="project" value="RHEA"/>
</dbReference>
<keyword evidence="6 12" id="KW-0238">DNA-binding</keyword>
<keyword evidence="1 12" id="KW-0547">Nucleotide-binding</keyword>
<evidence type="ECO:0000256" key="5">
    <source>
        <dbReference type="ARBA" id="ARBA00022840"/>
    </source>
</evidence>
<dbReference type="PANTHER" id="PTHR47642:SF5">
    <property type="entry name" value="ATP-DEPENDENT DNA HELICASE"/>
    <property type="match status" value="1"/>
</dbReference>
<dbReference type="EC" id="5.6.2.3" evidence="12"/>
<keyword evidence="7 12" id="KW-0496">Mitochondrion</keyword>
<dbReference type="Gene3D" id="3.40.50.300">
    <property type="entry name" value="P-loop containing nucleotide triphosphate hydrolases"/>
    <property type="match status" value="2"/>
</dbReference>
<dbReference type="EMBL" id="DS022305">
    <property type="protein sequence ID" value="OAJ41401.1"/>
    <property type="molecule type" value="Genomic_DNA"/>
</dbReference>
<dbReference type="HAMAP" id="MF_03176">
    <property type="entry name" value="PIF1"/>
    <property type="match status" value="1"/>
</dbReference>
<keyword evidence="10 12" id="KW-0413">Isomerase</keyword>
<protein>
    <recommendedName>
        <fullName evidence="12">ATP-dependent DNA helicase PIF1</fullName>
        <ecNumber evidence="12">5.6.2.3</ecNumber>
    </recommendedName>
    <alternativeName>
        <fullName evidence="12">DNA 5'-3' helicase PIF1</fullName>
    </alternativeName>
    <alternativeName>
        <fullName evidence="12">DNA repair and recombination helicase PIF1</fullName>
    </alternativeName>
</protein>
<evidence type="ECO:0000256" key="11">
    <source>
        <dbReference type="ARBA" id="ARBA00023242"/>
    </source>
</evidence>
<dbReference type="InterPro" id="IPR027417">
    <property type="entry name" value="P-loop_NTPase"/>
</dbReference>
<keyword evidence="2 12" id="KW-0227">DNA damage</keyword>
<dbReference type="CDD" id="cd18037">
    <property type="entry name" value="DEXSc_Pif1_like"/>
    <property type="match status" value="1"/>
</dbReference>
<organism evidence="15 16">
    <name type="scientific">Batrachochytrium dendrobatidis (strain JEL423)</name>
    <dbReference type="NCBI Taxonomy" id="403673"/>
    <lineage>
        <taxon>Eukaryota</taxon>
        <taxon>Fungi</taxon>
        <taxon>Fungi incertae sedis</taxon>
        <taxon>Chytridiomycota</taxon>
        <taxon>Chytridiomycota incertae sedis</taxon>
        <taxon>Chytridiomycetes</taxon>
        <taxon>Rhizophydiales</taxon>
        <taxon>Rhizophydiales incertae sedis</taxon>
        <taxon>Batrachochytrium</taxon>
    </lineage>
</organism>
<reference evidence="15 16" key="2">
    <citation type="submission" date="2016-05" db="EMBL/GenBank/DDBJ databases">
        <title>Lineage-specific infection strategies underlie the spectrum of fungal disease in amphibians.</title>
        <authorList>
            <person name="Cuomo C.A."/>
            <person name="Farrer R.A."/>
            <person name="James T."/>
            <person name="Longcore J."/>
            <person name="Birren B."/>
        </authorList>
    </citation>
    <scope>NUCLEOTIDE SEQUENCE [LARGE SCALE GENOMIC DNA]</scope>
    <source>
        <strain evidence="15 16">JEL423</strain>
    </source>
</reference>
<proteinExistence type="inferred from homology"/>
<dbReference type="OrthoDB" id="2126220at2759"/>
<comment type="subcellular location">
    <subcellularLocation>
        <location evidence="12">Nucleus</location>
    </subcellularLocation>
    <subcellularLocation>
        <location evidence="12">Mitochondrion</location>
    </subcellularLocation>
</comment>
<keyword evidence="9 12" id="KW-0234">DNA repair</keyword>
<reference evidence="15 16" key="1">
    <citation type="submission" date="2006-10" db="EMBL/GenBank/DDBJ databases">
        <title>The Genome Sequence of Batrachochytrium dendrobatidis JEL423.</title>
        <authorList>
            <consortium name="The Broad Institute Genome Sequencing Platform"/>
            <person name="Birren B."/>
            <person name="Lander E."/>
            <person name="Galagan J."/>
            <person name="Cuomo C."/>
            <person name="Devon K."/>
            <person name="Jaffe D."/>
            <person name="Butler J."/>
            <person name="Alvarez P."/>
            <person name="Gnerre S."/>
            <person name="Grabherr M."/>
            <person name="Kleber M."/>
            <person name="Mauceli E."/>
            <person name="Brockman W."/>
            <person name="Young S."/>
            <person name="LaButti K."/>
            <person name="Sykes S."/>
            <person name="DeCaprio D."/>
            <person name="Crawford M."/>
            <person name="Koehrsen M."/>
            <person name="Engels R."/>
            <person name="Montgomery P."/>
            <person name="Pearson M."/>
            <person name="Howarth C."/>
            <person name="Larson L."/>
            <person name="White J."/>
            <person name="O'Leary S."/>
            <person name="Kodira C."/>
            <person name="Zeng Q."/>
            <person name="Yandava C."/>
            <person name="Alvarado L."/>
            <person name="Longcore J."/>
            <person name="James T."/>
        </authorList>
    </citation>
    <scope>NUCLEOTIDE SEQUENCE [LARGE SCALE GENOMIC DNA]</scope>
    <source>
        <strain evidence="15 16">JEL423</strain>
    </source>
</reference>
<evidence type="ECO:0000256" key="4">
    <source>
        <dbReference type="ARBA" id="ARBA00022806"/>
    </source>
</evidence>
<comment type="function">
    <text evidence="12">DNA-dependent ATPase and 5'-3' DNA helicase required for the maintenance of both mitochondrial and nuclear genome stability.</text>
</comment>
<dbReference type="GO" id="GO:0005524">
    <property type="term" value="F:ATP binding"/>
    <property type="evidence" value="ECO:0007669"/>
    <property type="project" value="UniProtKB-UniRule"/>
</dbReference>
<feature type="compositionally biased region" description="Low complexity" evidence="13">
    <location>
        <begin position="142"/>
        <end position="154"/>
    </location>
</feature>
<dbReference type="SMART" id="SM00382">
    <property type="entry name" value="AAA"/>
    <property type="match status" value="1"/>
</dbReference>
<keyword evidence="3 12" id="KW-0378">Hydrolase</keyword>
<feature type="DNA-binding region" evidence="12">
    <location>
        <begin position="541"/>
        <end position="560"/>
    </location>
</feature>
<keyword evidence="11 12" id="KW-0539">Nucleus</keyword>
<comment type="subunit">
    <text evidence="12">Monomer.</text>
</comment>
<dbReference type="InterPro" id="IPR049163">
    <property type="entry name" value="Pif1-like_2B_dom"/>
</dbReference>
<evidence type="ECO:0000256" key="2">
    <source>
        <dbReference type="ARBA" id="ARBA00022763"/>
    </source>
</evidence>
<dbReference type="CDD" id="cd18809">
    <property type="entry name" value="SF1_C_RecD"/>
    <property type="match status" value="1"/>
</dbReference>
<keyword evidence="4 12" id="KW-0347">Helicase</keyword>
<evidence type="ECO:0000256" key="8">
    <source>
        <dbReference type="ARBA" id="ARBA00023172"/>
    </source>
</evidence>
<feature type="binding site" evidence="12">
    <location>
        <begin position="185"/>
        <end position="192"/>
    </location>
    <ligand>
        <name>ATP</name>
        <dbReference type="ChEBI" id="CHEBI:30616"/>
    </ligand>
</feature>
<dbReference type="STRING" id="403673.A0A177WPW8"/>
<evidence type="ECO:0000313" key="15">
    <source>
        <dbReference type="EMBL" id="OAJ41401.1"/>
    </source>
</evidence>
<dbReference type="Proteomes" id="UP000077115">
    <property type="component" value="Unassembled WGS sequence"/>
</dbReference>
<dbReference type="GO" id="GO:0005739">
    <property type="term" value="C:mitochondrion"/>
    <property type="evidence" value="ECO:0007669"/>
    <property type="project" value="UniProtKB-SubCell"/>
</dbReference>
<gene>
    <name evidence="12" type="primary">PIF1</name>
    <name evidence="15" type="ORF">BDEG_25010</name>
</gene>
<dbReference type="GO" id="GO:0003677">
    <property type="term" value="F:DNA binding"/>
    <property type="evidence" value="ECO:0007669"/>
    <property type="project" value="UniProtKB-KW"/>
</dbReference>
<dbReference type="GO" id="GO:0043139">
    <property type="term" value="F:5'-3' DNA helicase activity"/>
    <property type="evidence" value="ECO:0007669"/>
    <property type="project" value="UniProtKB-UniRule"/>
</dbReference>
<evidence type="ECO:0000256" key="9">
    <source>
        <dbReference type="ARBA" id="ARBA00023204"/>
    </source>
</evidence>
<comment type="cofactor">
    <cofactor evidence="12">
        <name>Mg(2+)</name>
        <dbReference type="ChEBI" id="CHEBI:18420"/>
    </cofactor>
</comment>